<dbReference type="InterPro" id="IPR007757">
    <property type="entry name" value="MT-A70-like"/>
</dbReference>
<proteinExistence type="inferred from homology"/>
<dbReference type="PANTHER" id="PTHR13107">
    <property type="entry name" value="N6-ADENOSINE-METHYLTRANSFERASE NON-CATALYTIC SUBUNIT"/>
    <property type="match status" value="1"/>
</dbReference>
<organism evidence="5 6">
    <name type="scientific">Hermanssonia centrifuga</name>
    <dbReference type="NCBI Taxonomy" id="98765"/>
    <lineage>
        <taxon>Eukaryota</taxon>
        <taxon>Fungi</taxon>
        <taxon>Dikarya</taxon>
        <taxon>Basidiomycota</taxon>
        <taxon>Agaricomycotina</taxon>
        <taxon>Agaricomycetes</taxon>
        <taxon>Polyporales</taxon>
        <taxon>Meruliaceae</taxon>
        <taxon>Hermanssonia</taxon>
    </lineage>
</organism>
<keyword evidence="2" id="KW-0539">Nucleus</keyword>
<dbReference type="Proteomes" id="UP000309038">
    <property type="component" value="Unassembled WGS sequence"/>
</dbReference>
<feature type="compositionally biased region" description="Gly residues" evidence="4">
    <location>
        <begin position="147"/>
        <end position="156"/>
    </location>
</feature>
<dbReference type="Pfam" id="PF05063">
    <property type="entry name" value="MT-A70"/>
    <property type="match status" value="1"/>
</dbReference>
<keyword evidence="6" id="KW-1185">Reference proteome</keyword>
<sequence>MTTDTDVLIWEGDPMDPTLKPPETYTLIENFCLGLRRLEIFGRARTLRKGWISALAEGEEAIVHDMVGDDAVMDGDDETPVKWDREAWEAKMRELATGANGKCVVPMTAEIDALRPKSPVRGGGPSNTGHNSNAGPGSGQGMAAPMGMGGGRGGGFNPPPRMMGPPIMMGGMGADHIGLGMQNMGWVDPNVAMGGMGVGNMGMGGHGQGMPGMAGLPGLANLGNLGNMAGMGGMGMGMGGMGQMSHQFGGGGFDGSNMQMQGMGGWEGQDYDGDGCGHEWDEWDGWGDGHVECDGVEWDES</sequence>
<dbReference type="EMBL" id="SGPJ01000007">
    <property type="protein sequence ID" value="THH02359.1"/>
    <property type="molecule type" value="Genomic_DNA"/>
</dbReference>
<dbReference type="PROSITE" id="PS51143">
    <property type="entry name" value="MT_A70"/>
    <property type="match status" value="1"/>
</dbReference>
<evidence type="ECO:0000313" key="6">
    <source>
        <dbReference type="Proteomes" id="UP000309038"/>
    </source>
</evidence>
<name>A0A4S4KUE9_9APHY</name>
<feature type="region of interest" description="Disordered" evidence="4">
    <location>
        <begin position="115"/>
        <end position="157"/>
    </location>
</feature>
<gene>
    <name evidence="5" type="ORF">EW026_g527</name>
</gene>
<dbReference type="PANTHER" id="PTHR13107:SF0">
    <property type="entry name" value="N6-ADENOSINE-METHYLTRANSFERASE NON-CATALYTIC SUBUNIT"/>
    <property type="match status" value="1"/>
</dbReference>
<evidence type="ECO:0000256" key="4">
    <source>
        <dbReference type="SAM" id="MobiDB-lite"/>
    </source>
</evidence>
<protein>
    <submittedName>
        <fullName evidence="5">Uncharacterized protein</fullName>
    </submittedName>
</protein>
<evidence type="ECO:0000256" key="2">
    <source>
        <dbReference type="ARBA" id="ARBA00023242"/>
    </source>
</evidence>
<dbReference type="GO" id="GO:0036396">
    <property type="term" value="C:RNA N6-methyladenosine methyltransferase complex"/>
    <property type="evidence" value="ECO:0007669"/>
    <property type="project" value="TreeGrafter"/>
</dbReference>
<dbReference type="AlphaFoldDB" id="A0A4S4KUE9"/>
<evidence type="ECO:0000256" key="1">
    <source>
        <dbReference type="ARBA" id="ARBA00004123"/>
    </source>
</evidence>
<dbReference type="InterPro" id="IPR045123">
    <property type="entry name" value="METTL14-like"/>
</dbReference>
<evidence type="ECO:0000313" key="5">
    <source>
        <dbReference type="EMBL" id="THH02359.1"/>
    </source>
</evidence>
<evidence type="ECO:0000256" key="3">
    <source>
        <dbReference type="PROSITE-ProRule" id="PRU00489"/>
    </source>
</evidence>
<dbReference type="GO" id="GO:0003729">
    <property type="term" value="F:mRNA binding"/>
    <property type="evidence" value="ECO:0007669"/>
    <property type="project" value="TreeGrafter"/>
</dbReference>
<comment type="subcellular location">
    <subcellularLocation>
        <location evidence="1">Nucleus</location>
    </subcellularLocation>
</comment>
<reference evidence="5 6" key="1">
    <citation type="submission" date="2019-02" db="EMBL/GenBank/DDBJ databases">
        <title>Genome sequencing of the rare red list fungi Phlebia centrifuga.</title>
        <authorList>
            <person name="Buettner E."/>
            <person name="Kellner H."/>
        </authorList>
    </citation>
    <scope>NUCLEOTIDE SEQUENCE [LARGE SCALE GENOMIC DNA]</scope>
    <source>
        <strain evidence="5 6">DSM 108282</strain>
    </source>
</reference>
<dbReference type="GO" id="GO:0005634">
    <property type="term" value="C:nucleus"/>
    <property type="evidence" value="ECO:0007669"/>
    <property type="project" value="UniProtKB-SubCell"/>
</dbReference>
<comment type="caution">
    <text evidence="5">The sequence shown here is derived from an EMBL/GenBank/DDBJ whole genome shotgun (WGS) entry which is preliminary data.</text>
</comment>
<accession>A0A4S4KUE9</accession>
<comment type="similarity">
    <text evidence="3">Belongs to the MT-A70-like family.</text>
</comment>